<keyword evidence="2" id="KW-1185">Reference proteome</keyword>
<gene>
    <name evidence="1" type="ORF">GCM10009119_29970</name>
</gene>
<dbReference type="EMBL" id="BAAAFI010000038">
    <property type="protein sequence ID" value="GAA0880027.1"/>
    <property type="molecule type" value="Genomic_DNA"/>
</dbReference>
<evidence type="ECO:0000313" key="1">
    <source>
        <dbReference type="EMBL" id="GAA0880027.1"/>
    </source>
</evidence>
<protein>
    <submittedName>
        <fullName evidence="1">Uncharacterized protein</fullName>
    </submittedName>
</protein>
<reference evidence="2" key="1">
    <citation type="journal article" date="2019" name="Int. J. Syst. Evol. Microbiol.">
        <title>The Global Catalogue of Microorganisms (GCM) 10K type strain sequencing project: providing services to taxonomists for standard genome sequencing and annotation.</title>
        <authorList>
            <consortium name="The Broad Institute Genomics Platform"/>
            <consortium name="The Broad Institute Genome Sequencing Center for Infectious Disease"/>
            <person name="Wu L."/>
            <person name="Ma J."/>
        </authorList>
    </citation>
    <scope>NUCLEOTIDE SEQUENCE [LARGE SCALE GENOMIC DNA]</scope>
    <source>
        <strain evidence="2">JCM 16112</strain>
    </source>
</reference>
<name>A0ABP3YFR6_9BACT</name>
<comment type="caution">
    <text evidence="1">The sequence shown here is derived from an EMBL/GenBank/DDBJ whole genome shotgun (WGS) entry which is preliminary data.</text>
</comment>
<proteinExistence type="predicted"/>
<organism evidence="1 2">
    <name type="scientific">Algoriphagus jejuensis</name>
    <dbReference type="NCBI Taxonomy" id="419934"/>
    <lineage>
        <taxon>Bacteria</taxon>
        <taxon>Pseudomonadati</taxon>
        <taxon>Bacteroidota</taxon>
        <taxon>Cytophagia</taxon>
        <taxon>Cytophagales</taxon>
        <taxon>Cyclobacteriaceae</taxon>
        <taxon>Algoriphagus</taxon>
    </lineage>
</organism>
<dbReference type="RefSeq" id="WP_343853032.1">
    <property type="nucleotide sequence ID" value="NZ_BAAAFI010000038.1"/>
</dbReference>
<evidence type="ECO:0000313" key="2">
    <source>
        <dbReference type="Proteomes" id="UP001500469"/>
    </source>
</evidence>
<accession>A0ABP3YFR6</accession>
<dbReference type="Proteomes" id="UP001500469">
    <property type="component" value="Unassembled WGS sequence"/>
</dbReference>
<sequence length="84" mass="9943">MITHEKLRIFEKYNGDTDGFARTGKKSEKEIFDTQDWLLIDSMVQDLELIKNGLCSKKFELMTFEKLNDIFDSKSIEMIKNKIF</sequence>